<dbReference type="Gene3D" id="3.40.190.10">
    <property type="entry name" value="Periplasmic binding protein-like II"/>
    <property type="match status" value="2"/>
</dbReference>
<evidence type="ECO:0000313" key="4">
    <source>
        <dbReference type="EMBL" id="ADW67579.1"/>
    </source>
</evidence>
<gene>
    <name evidence="4" type="ordered locus">AciX9_0507</name>
</gene>
<dbReference type="RefSeq" id="WP_013578907.1">
    <property type="nucleotide sequence ID" value="NC_015064.1"/>
</dbReference>
<dbReference type="EMBL" id="CP002480">
    <property type="protein sequence ID" value="ADW67579.1"/>
    <property type="molecule type" value="Genomic_DNA"/>
</dbReference>
<dbReference type="OrthoDB" id="106523at2"/>
<dbReference type="KEGG" id="acm:AciX9_0507"/>
<dbReference type="Proteomes" id="UP000000343">
    <property type="component" value="Chromosome"/>
</dbReference>
<accession>E8WY40</accession>
<evidence type="ECO:0000313" key="5">
    <source>
        <dbReference type="Proteomes" id="UP000000343"/>
    </source>
</evidence>
<dbReference type="HOGENOM" id="CLU_026228_6_0_0"/>
<reference evidence="5" key="1">
    <citation type="submission" date="2011-01" db="EMBL/GenBank/DDBJ databases">
        <title>Complete sequence of chromosome of Acidobacterium sp. MP5ACTX9.</title>
        <authorList>
            <consortium name="US DOE Joint Genome Institute"/>
            <person name="Lucas S."/>
            <person name="Copeland A."/>
            <person name="Lapidus A."/>
            <person name="Cheng J.-F."/>
            <person name="Goodwin L."/>
            <person name="Pitluck S."/>
            <person name="Teshima H."/>
            <person name="Detter J.C."/>
            <person name="Han C."/>
            <person name="Tapia R."/>
            <person name="Land M."/>
            <person name="Hauser L."/>
            <person name="Kyrpides N."/>
            <person name="Ivanova N."/>
            <person name="Ovchinnikova G."/>
            <person name="Pagani I."/>
            <person name="Rawat S.R."/>
            <person name="Mannisto M."/>
            <person name="Haggblom M.M."/>
            <person name="Woyke T."/>
        </authorList>
    </citation>
    <scope>NUCLEOTIDE SEQUENCE [LARGE SCALE GENOMIC DNA]</scope>
    <source>
        <strain evidence="5">MP5ACTX9</strain>
    </source>
</reference>
<keyword evidence="5" id="KW-1185">Reference proteome</keyword>
<dbReference type="InterPro" id="IPR024370">
    <property type="entry name" value="PBP_domain"/>
</dbReference>
<dbReference type="SUPFAM" id="SSF53850">
    <property type="entry name" value="Periplasmic binding protein-like II"/>
    <property type="match status" value="1"/>
</dbReference>
<dbReference type="AlphaFoldDB" id="E8WY40"/>
<evidence type="ECO:0000256" key="1">
    <source>
        <dbReference type="ARBA" id="ARBA00022729"/>
    </source>
</evidence>
<keyword evidence="1 2" id="KW-0732">Signal</keyword>
<dbReference type="STRING" id="1198114.AciX9_0507"/>
<evidence type="ECO:0000256" key="2">
    <source>
        <dbReference type="SAM" id="SignalP"/>
    </source>
</evidence>
<dbReference type="eggNOG" id="COG0226">
    <property type="taxonomic scope" value="Bacteria"/>
</dbReference>
<organism evidence="5">
    <name type="scientific">Granulicella tundricola (strain ATCC BAA-1859 / DSM 23138 / MP5ACTX9)</name>
    <dbReference type="NCBI Taxonomy" id="1198114"/>
    <lineage>
        <taxon>Bacteria</taxon>
        <taxon>Pseudomonadati</taxon>
        <taxon>Acidobacteriota</taxon>
        <taxon>Terriglobia</taxon>
        <taxon>Terriglobales</taxon>
        <taxon>Acidobacteriaceae</taxon>
        <taxon>Granulicella</taxon>
    </lineage>
</organism>
<dbReference type="PaxDb" id="1198114-AciX9_0507"/>
<dbReference type="Pfam" id="PF12849">
    <property type="entry name" value="PBP_like_2"/>
    <property type="match status" value="1"/>
</dbReference>
<evidence type="ECO:0000259" key="3">
    <source>
        <dbReference type="Pfam" id="PF12849"/>
    </source>
</evidence>
<dbReference type="PANTHER" id="PTHR30570:SF6">
    <property type="entry name" value="PHOSPHATE-BINDING PROTEIN PSTS"/>
    <property type="match status" value="1"/>
</dbReference>
<sequence>MKTALASLFLAATSAAAQLPQHHDVSSLTPYTSHQKVSGVIRVYGNNYIPTLMKQWEEGFQNFQPNVTFTTNLPGTEAAMAGITTGIADISFIGREGYRSEINGFKGRWGYLPLGIEISSGSFGTPHKTFSLEVFVNKDNPLPGLTMEQAQEVFGNNPTIKTWGDLGVTGPMATHTIHVYGYQFDTGMAGYFNRVVLHDKGTWNPSLKDFDNGHDAKGEVINAGNYILKALADDPDGIAFANLQYTNDKIRALGLADDHDRHHHGHADRAHHDRGDEHEHFVEATPETIWDRTYPIHRFTTLYINRKPGTAVDPKVREFVAYILSREGMQAVADDGAYTPINESVAVAQRKKIE</sequence>
<dbReference type="InterPro" id="IPR050811">
    <property type="entry name" value="Phosphate_ABC_transporter"/>
</dbReference>
<protein>
    <recommendedName>
        <fullName evidence="3">PBP domain-containing protein</fullName>
    </recommendedName>
</protein>
<dbReference type="PANTHER" id="PTHR30570">
    <property type="entry name" value="PERIPLASMIC PHOSPHATE BINDING COMPONENT OF PHOSPHATE ABC TRANSPORTER"/>
    <property type="match status" value="1"/>
</dbReference>
<proteinExistence type="predicted"/>
<feature type="domain" description="PBP" evidence="3">
    <location>
        <begin position="34"/>
        <end position="327"/>
    </location>
</feature>
<name>E8WY40_GRATM</name>
<feature type="chain" id="PRO_5003230446" description="PBP domain-containing protein" evidence="2">
    <location>
        <begin position="18"/>
        <end position="354"/>
    </location>
</feature>
<feature type="signal peptide" evidence="2">
    <location>
        <begin position="1"/>
        <end position="17"/>
    </location>
</feature>